<dbReference type="InterPro" id="IPR041577">
    <property type="entry name" value="RT_RNaseH_2"/>
</dbReference>
<feature type="domain" description="Reverse transcriptase" evidence="4">
    <location>
        <begin position="703"/>
        <end position="882"/>
    </location>
</feature>
<dbReference type="Pfam" id="PF17919">
    <property type="entry name" value="RT_RNaseH_2"/>
    <property type="match status" value="1"/>
</dbReference>
<dbReference type="GO" id="GO:0003676">
    <property type="term" value="F:nucleic acid binding"/>
    <property type="evidence" value="ECO:0007669"/>
    <property type="project" value="InterPro"/>
</dbReference>
<dbReference type="InterPro" id="IPR000477">
    <property type="entry name" value="RT_dom"/>
</dbReference>
<organism evidence="7">
    <name type="scientific">Fagus sylvatica</name>
    <name type="common">Beechnut</name>
    <dbReference type="NCBI Taxonomy" id="28930"/>
    <lineage>
        <taxon>Eukaryota</taxon>
        <taxon>Viridiplantae</taxon>
        <taxon>Streptophyta</taxon>
        <taxon>Embryophyta</taxon>
        <taxon>Tracheophyta</taxon>
        <taxon>Spermatophyta</taxon>
        <taxon>Magnoliopsida</taxon>
        <taxon>eudicotyledons</taxon>
        <taxon>Gunneridae</taxon>
        <taxon>Pentapetalae</taxon>
        <taxon>rosids</taxon>
        <taxon>fabids</taxon>
        <taxon>Fagales</taxon>
        <taxon>Fagaceae</taxon>
        <taxon>Fagus</taxon>
    </lineage>
</organism>
<dbReference type="Pfam" id="PF03732">
    <property type="entry name" value="Retrotrans_gag"/>
    <property type="match status" value="1"/>
</dbReference>
<evidence type="ECO:0000256" key="1">
    <source>
        <dbReference type="ARBA" id="ARBA00023172"/>
    </source>
</evidence>
<dbReference type="Gene3D" id="3.30.70.270">
    <property type="match status" value="2"/>
</dbReference>
<evidence type="ECO:0000256" key="3">
    <source>
        <dbReference type="SAM" id="MobiDB-lite"/>
    </source>
</evidence>
<dbReference type="PANTHER" id="PTHR48475">
    <property type="entry name" value="RIBONUCLEASE H"/>
    <property type="match status" value="1"/>
</dbReference>
<dbReference type="InterPro" id="IPR012337">
    <property type="entry name" value="RNaseH-like_sf"/>
</dbReference>
<evidence type="ECO:0000259" key="4">
    <source>
        <dbReference type="PROSITE" id="PS50878"/>
    </source>
</evidence>
<feature type="compositionally biased region" description="Polar residues" evidence="3">
    <location>
        <begin position="74"/>
        <end position="92"/>
    </location>
</feature>
<evidence type="ECO:0000259" key="5">
    <source>
        <dbReference type="PROSITE" id="PS50879"/>
    </source>
</evidence>
<dbReference type="InterPro" id="IPR001584">
    <property type="entry name" value="Integrase_cat-core"/>
</dbReference>
<keyword evidence="2" id="KW-0175">Coiled coil</keyword>
<dbReference type="CDD" id="cd09279">
    <property type="entry name" value="RNase_HI_like"/>
    <property type="match status" value="1"/>
</dbReference>
<feature type="compositionally biased region" description="Basic and acidic residues" evidence="3">
    <location>
        <begin position="43"/>
        <end position="64"/>
    </location>
</feature>
<evidence type="ECO:0000256" key="2">
    <source>
        <dbReference type="SAM" id="Coils"/>
    </source>
</evidence>
<dbReference type="SUPFAM" id="SSF53098">
    <property type="entry name" value="Ribonuclease H-like"/>
    <property type="match status" value="2"/>
</dbReference>
<protein>
    <submittedName>
        <fullName evidence="7">Uncharacterized protein</fullName>
    </submittedName>
</protein>
<name>A0A2N9G7I2_FAGSY</name>
<dbReference type="GO" id="GO:0015074">
    <property type="term" value="P:DNA integration"/>
    <property type="evidence" value="ECO:0007669"/>
    <property type="project" value="InterPro"/>
</dbReference>
<dbReference type="GO" id="GO:0004523">
    <property type="term" value="F:RNA-DNA hybrid ribonuclease activity"/>
    <property type="evidence" value="ECO:0007669"/>
    <property type="project" value="InterPro"/>
</dbReference>
<reference evidence="7" key="1">
    <citation type="submission" date="2018-02" db="EMBL/GenBank/DDBJ databases">
        <authorList>
            <person name="Cohen D.B."/>
            <person name="Kent A.D."/>
        </authorList>
    </citation>
    <scope>NUCLEOTIDE SEQUENCE</scope>
</reference>
<feature type="region of interest" description="Disordered" evidence="3">
    <location>
        <begin position="1"/>
        <end position="133"/>
    </location>
</feature>
<evidence type="ECO:0000313" key="7">
    <source>
        <dbReference type="EMBL" id="SPC95522.1"/>
    </source>
</evidence>
<dbReference type="Gene3D" id="1.10.340.70">
    <property type="match status" value="1"/>
</dbReference>
<dbReference type="Pfam" id="PF13456">
    <property type="entry name" value="RVT_3"/>
    <property type="match status" value="1"/>
</dbReference>
<gene>
    <name evidence="7" type="ORF">FSB_LOCUS23404</name>
</gene>
<dbReference type="Pfam" id="PF00078">
    <property type="entry name" value="RVT_1"/>
    <property type="match status" value="1"/>
</dbReference>
<dbReference type="InterPro" id="IPR036397">
    <property type="entry name" value="RNaseH_sf"/>
</dbReference>
<dbReference type="PROSITE" id="PS50879">
    <property type="entry name" value="RNASE_H_1"/>
    <property type="match status" value="1"/>
</dbReference>
<dbReference type="Gene3D" id="2.40.70.10">
    <property type="entry name" value="Acid Proteases"/>
    <property type="match status" value="1"/>
</dbReference>
<feature type="region of interest" description="Disordered" evidence="3">
    <location>
        <begin position="315"/>
        <end position="347"/>
    </location>
</feature>
<feature type="compositionally biased region" description="Basic and acidic residues" evidence="3">
    <location>
        <begin position="435"/>
        <end position="444"/>
    </location>
</feature>
<feature type="domain" description="RNase H type-1" evidence="5">
    <location>
        <begin position="1074"/>
        <end position="1203"/>
    </location>
</feature>
<dbReference type="InterPro" id="IPR002156">
    <property type="entry name" value="RNaseH_domain"/>
</dbReference>
<dbReference type="Gene3D" id="3.10.10.10">
    <property type="entry name" value="HIV Type 1 Reverse Transcriptase, subunit A, domain 1"/>
    <property type="match status" value="1"/>
</dbReference>
<dbReference type="InterPro" id="IPR043128">
    <property type="entry name" value="Rev_trsase/Diguanyl_cyclase"/>
</dbReference>
<proteinExistence type="predicted"/>
<dbReference type="InterPro" id="IPR041588">
    <property type="entry name" value="Integrase_H2C2"/>
</dbReference>
<sequence>MEGAPNDGTSADPAMTPIERQMQGPPTPHDDNQPPPRGGNRSNDQEADSHQVTRRRGGEVERTPPRSRHRAESAGSSAPPSQHKTAKTTRSSKQPERPDRSSKQPEREDRRGNSSRQPDHPDRSTRDPDDKTARLEKELREMRKQMGDMKNSLRAKAARNLDNLVHRADSPFIPSIADFPLPSRFKKSIGSFVQLSRAFIDHFIGSQRRGRPPTHLLSVKQMEGESLRTFVHRFNEEAMKIDRPKEDVTVTAFMAGLRKGDFLYELCKDPPETMSELMYEAYETHERRGRPRGYGTTHHRKGGRKLRIANLNLPSKKFRNSPKPRNIQDDPSLRWPGKIRSDPNSRPKNLYCRFHRDHGHLTEECVALKEQIETLIRQGKLQKYVSRPTNTRPAKPPAQREQAEHNRPGPVGEIRTIVGGPASGGTSRASRKAYARQDARGTHQPHDDALVITINIAGFTTRRVMVDNGSSADILYLPAYQQMRLDKDKLRPMDAPLVGFTGDKVCPVGIVTLPITVGTHPKTVSKTVDFLVVNCPSAYNAIIGRPTLNRLRAVTSTYHLLLKFPTEHGIGEVRGDQIAARECYLASLGSGGQNQTMSIEEQKVLVKPSGELDTIELEDGRPERTTKIGADLPPKIKESLVQFLKDNKDVFAWSHEDMPGINPSIISHKLNVDPSLRPIKQKRRVFAPERNNAIMEEVDKLLAANFIREVFYPDWLANVVMVKKSTGKWRMCVDFTDLNKACPKDSFPLPRIDQLVDSTAGHKLLTFMDAFSGYNQIVMDENDQEKTSFITSRGLFCYKVMPFGLKNAGATYQRLMNRMFHDQIGRNVEVYVDDMLVKSKEEDDHLDDLRETFQTLRKYQMKLNPSKCAFGVYSGKFLGFMVSQRGIEANPDKIKAILEMQPPKNIKEVQRLTGRVAALNRFMSRSTDKCLPFFKTLKKAFEWTDECQQAFEELKRYLTKPPLLSPSKQGEELYLYLSVSPTAVSSALIREEERRQLPVYYTSRALRGAEERYPPMEKLAFALTQLDDLSSGRFELSEFDIDYRPRTAIKAQALADFIAEFTSRDDEPTEDIEQASKWTVNIDGSSTKDSGGVGIVLRSPEGDIIKQAIRLQYPTTNNEAEYEALLVGLKTAKILGATELDVRSDSQLVVGQVNGDYEAKEGRMQQYLQLVRHQISQFREGGTLPDNRHEARRLKVRASRFLMLQGTLYKRGFSLPYLRCLAPDEADYVMREIHEGICGDHSGARALQRKIVRAGYYWPSMKADAYQFVQRCDKCQRFANHLHSPPAVLVPMTAPWPFRAVGDSDSSPQELGIHNHYSSPGHPQANGQVEVTNRSLLKLIKTRLEGAKGLWPEELPSILWAYRTTVRIPTGETPFRMTFGSEAVVPVEIGLTTFRTSAYDGQENEEQLRLNLDLIDEVRETAEARMKRYQEKMARHYNSRVKPRQLSIGDLVLRKVTLATRNPSEGKLGPNWEGPYKVIEVRRPGTYHLEDMNGRRLPHPWNAEHLRKILSLKRDKPCKE</sequence>
<dbReference type="InterPro" id="IPR005162">
    <property type="entry name" value="Retrotrans_gag_dom"/>
</dbReference>
<accession>A0A2N9G7I2</accession>
<dbReference type="CDD" id="cd00303">
    <property type="entry name" value="retropepsin_like"/>
    <property type="match status" value="1"/>
</dbReference>
<dbReference type="Gene3D" id="3.30.420.10">
    <property type="entry name" value="Ribonuclease H-like superfamily/Ribonuclease H"/>
    <property type="match status" value="2"/>
</dbReference>
<dbReference type="PROSITE" id="PS50878">
    <property type="entry name" value="RT_POL"/>
    <property type="match status" value="1"/>
</dbReference>
<dbReference type="PROSITE" id="PS50994">
    <property type="entry name" value="INTEGRASE"/>
    <property type="match status" value="1"/>
</dbReference>
<dbReference type="CDD" id="cd01647">
    <property type="entry name" value="RT_LTR"/>
    <property type="match status" value="1"/>
</dbReference>
<dbReference type="SUPFAM" id="SSF56672">
    <property type="entry name" value="DNA/RNA polymerases"/>
    <property type="match status" value="1"/>
</dbReference>
<feature type="domain" description="Integrase catalytic" evidence="6">
    <location>
        <begin position="1309"/>
        <end position="1382"/>
    </location>
</feature>
<evidence type="ECO:0000259" key="6">
    <source>
        <dbReference type="PROSITE" id="PS50994"/>
    </source>
</evidence>
<dbReference type="Pfam" id="PF17921">
    <property type="entry name" value="Integrase_H2C2"/>
    <property type="match status" value="1"/>
</dbReference>
<dbReference type="InterPro" id="IPR021109">
    <property type="entry name" value="Peptidase_aspartic_dom_sf"/>
</dbReference>
<feature type="compositionally biased region" description="Basic and acidic residues" evidence="3">
    <location>
        <begin position="93"/>
        <end position="133"/>
    </location>
</feature>
<dbReference type="InterPro" id="IPR043502">
    <property type="entry name" value="DNA/RNA_pol_sf"/>
</dbReference>
<feature type="coiled-coil region" evidence="2">
    <location>
        <begin position="1412"/>
        <end position="1439"/>
    </location>
</feature>
<dbReference type="PANTHER" id="PTHR48475:SF2">
    <property type="entry name" value="RIBONUCLEASE H"/>
    <property type="match status" value="1"/>
</dbReference>
<keyword evidence="1" id="KW-0233">DNA recombination</keyword>
<feature type="region of interest" description="Disordered" evidence="3">
    <location>
        <begin position="383"/>
        <end position="444"/>
    </location>
</feature>
<dbReference type="EMBL" id="OIVN01001576">
    <property type="protein sequence ID" value="SPC95522.1"/>
    <property type="molecule type" value="Genomic_DNA"/>
</dbReference>
<dbReference type="GO" id="GO:0006310">
    <property type="term" value="P:DNA recombination"/>
    <property type="evidence" value="ECO:0007669"/>
    <property type="project" value="UniProtKB-KW"/>
</dbReference>